<accession>A0A1V9GD04</accession>
<sequence>MFRSHCVLGILLLSLFFSVLFGCKKVSEEENCSAIQQVTIAAEKNSFYVGDEIYLRAKFDDLSFSAYYSWTHTNRVNNISTSPEVHIHSAEKADEGWFYMQVSYPGCAVLIDSVYVSVKNKPAVSPCNPTNNAVTFSTIPDIAPATVTWSYDDGWKRRVLEAYSDWIYPDFKIYFNTFWDAKEPEDGEYNIVGMAATNEYPPYTVYISSLYSGIFLQAGSGKVYVSHVNNKLRVTFCNITLSGYSGGPVKTTATGALTAP</sequence>
<dbReference type="RefSeq" id="WP_081158737.1">
    <property type="nucleotide sequence ID" value="NZ_LWBP01000001.1"/>
</dbReference>
<comment type="caution">
    <text evidence="1">The sequence shown here is derived from an EMBL/GenBank/DDBJ whole genome shotgun (WGS) entry which is preliminary data.</text>
</comment>
<name>A0A1V9GD04_9BACT</name>
<dbReference type="EMBL" id="LWBP01000001">
    <property type="protein sequence ID" value="OQP68417.1"/>
    <property type="molecule type" value="Genomic_DNA"/>
</dbReference>
<dbReference type="AlphaFoldDB" id="A0A1V9GD04"/>
<organism evidence="1 2">
    <name type="scientific">Niastella populi</name>
    <dbReference type="NCBI Taxonomy" id="550983"/>
    <lineage>
        <taxon>Bacteria</taxon>
        <taxon>Pseudomonadati</taxon>
        <taxon>Bacteroidota</taxon>
        <taxon>Chitinophagia</taxon>
        <taxon>Chitinophagales</taxon>
        <taxon>Chitinophagaceae</taxon>
        <taxon>Niastella</taxon>
    </lineage>
</organism>
<dbReference type="OrthoDB" id="659703at2"/>
<gene>
    <name evidence="1" type="ORF">A4R26_01000</name>
</gene>
<dbReference type="PROSITE" id="PS51257">
    <property type="entry name" value="PROKAR_LIPOPROTEIN"/>
    <property type="match status" value="1"/>
</dbReference>
<keyword evidence="2" id="KW-1185">Reference proteome</keyword>
<dbReference type="Proteomes" id="UP000192276">
    <property type="component" value="Unassembled WGS sequence"/>
</dbReference>
<evidence type="ECO:0000313" key="1">
    <source>
        <dbReference type="EMBL" id="OQP68417.1"/>
    </source>
</evidence>
<proteinExistence type="predicted"/>
<dbReference type="STRING" id="550983.A4R26_01000"/>
<evidence type="ECO:0000313" key="2">
    <source>
        <dbReference type="Proteomes" id="UP000192276"/>
    </source>
</evidence>
<protein>
    <submittedName>
        <fullName evidence="1">Uncharacterized protein</fullName>
    </submittedName>
</protein>
<reference evidence="2" key="1">
    <citation type="submission" date="2016-04" db="EMBL/GenBank/DDBJ databases">
        <authorList>
            <person name="Chen L."/>
            <person name="Zhuang W."/>
            <person name="Wang G."/>
        </authorList>
    </citation>
    <scope>NUCLEOTIDE SEQUENCE [LARGE SCALE GENOMIC DNA]</scope>
    <source>
        <strain evidence="2">208</strain>
    </source>
</reference>